<proteinExistence type="predicted"/>
<sequence>MITPSLHDLLGVLPPGRPATYLELQLSLDCSPGDLNSLLQFARDRGTILCQPLSPAPETGPPPCVRFCSSGTTGQARGPGVTGHRRGCAGCPLADGMRITPTVSSQTGDPGPEPNFRTMMFMKAPRQVV</sequence>
<dbReference type="AlphaFoldDB" id="A0A098QWF5"/>
<evidence type="ECO:0000313" key="2">
    <source>
        <dbReference type="Proteomes" id="UP000029692"/>
    </source>
</evidence>
<dbReference type="Proteomes" id="UP000029692">
    <property type="component" value="Unassembled WGS sequence"/>
</dbReference>
<accession>A0A098QWF5</accession>
<dbReference type="STRING" id="1480694.DC28_08070"/>
<reference evidence="1 2" key="1">
    <citation type="submission" date="2014-05" db="EMBL/GenBank/DDBJ databases">
        <title>De novo Genome Sequence of Spirocheata sp.</title>
        <authorList>
            <person name="Shivani Y."/>
            <person name="Subhash Y."/>
            <person name="Tushar L."/>
            <person name="Sasikala C."/>
            <person name="Ramana C.V."/>
        </authorList>
    </citation>
    <scope>NUCLEOTIDE SEQUENCE [LARGE SCALE GENOMIC DNA]</scope>
    <source>
        <strain evidence="1 2">JC230</strain>
    </source>
</reference>
<dbReference type="EMBL" id="JNUP01000063">
    <property type="protein sequence ID" value="KGE72054.1"/>
    <property type="molecule type" value="Genomic_DNA"/>
</dbReference>
<name>A0A098QWF5_9SPIO</name>
<gene>
    <name evidence="1" type="ORF">DC28_08070</name>
</gene>
<dbReference type="RefSeq" id="WP_037547497.1">
    <property type="nucleotide sequence ID" value="NZ_JNUP01000063.1"/>
</dbReference>
<organism evidence="1 2">
    <name type="scientific">Spirochaeta lutea</name>
    <dbReference type="NCBI Taxonomy" id="1480694"/>
    <lineage>
        <taxon>Bacteria</taxon>
        <taxon>Pseudomonadati</taxon>
        <taxon>Spirochaetota</taxon>
        <taxon>Spirochaetia</taxon>
        <taxon>Spirochaetales</taxon>
        <taxon>Spirochaetaceae</taxon>
        <taxon>Spirochaeta</taxon>
    </lineage>
</organism>
<evidence type="ECO:0000313" key="1">
    <source>
        <dbReference type="EMBL" id="KGE72054.1"/>
    </source>
</evidence>
<protein>
    <submittedName>
        <fullName evidence="1">Uncharacterized protein</fullName>
    </submittedName>
</protein>
<comment type="caution">
    <text evidence="1">The sequence shown here is derived from an EMBL/GenBank/DDBJ whole genome shotgun (WGS) entry which is preliminary data.</text>
</comment>
<keyword evidence="2" id="KW-1185">Reference proteome</keyword>